<dbReference type="Gene3D" id="3.30.70.100">
    <property type="match status" value="1"/>
</dbReference>
<gene>
    <name evidence="3" type="ORF">C8A01DRAFT_32306</name>
</gene>
<dbReference type="EMBL" id="MU854326">
    <property type="protein sequence ID" value="KAK4043576.1"/>
    <property type="molecule type" value="Genomic_DNA"/>
</dbReference>
<dbReference type="AlphaFoldDB" id="A0AAN6PRE4"/>
<evidence type="ECO:0000313" key="3">
    <source>
        <dbReference type="EMBL" id="KAK4043576.1"/>
    </source>
</evidence>
<dbReference type="PROSITE" id="PS51502">
    <property type="entry name" value="S_R_A_B_BARREL"/>
    <property type="match status" value="1"/>
</dbReference>
<comment type="caution">
    <text evidence="3">The sequence shown here is derived from an EMBL/GenBank/DDBJ whole genome shotgun (WGS) entry which is preliminary data.</text>
</comment>
<comment type="subunit">
    <text evidence="1">Homodimer.</text>
</comment>
<keyword evidence="4" id="KW-1185">Reference proteome</keyword>
<dbReference type="PANTHER" id="PTHR33178">
    <property type="match status" value="1"/>
</dbReference>
<feature type="domain" description="Stress-response A/B barrel" evidence="2">
    <location>
        <begin position="3"/>
        <end position="105"/>
    </location>
</feature>
<evidence type="ECO:0000259" key="2">
    <source>
        <dbReference type="PROSITE" id="PS51502"/>
    </source>
</evidence>
<dbReference type="Proteomes" id="UP001303115">
    <property type="component" value="Unassembled WGS sequence"/>
</dbReference>
<protein>
    <submittedName>
        <fullName evidence="3">Stress responsive A/B barrel domain-containing protein</fullName>
    </submittedName>
</protein>
<dbReference type="InterPro" id="IPR011008">
    <property type="entry name" value="Dimeric_a/b-barrel"/>
</dbReference>
<dbReference type="InterPro" id="IPR044662">
    <property type="entry name" value="HS1/DABB1-like"/>
</dbReference>
<accession>A0AAN6PRE4</accession>
<dbReference type="SUPFAM" id="SSF54909">
    <property type="entry name" value="Dimeric alpha+beta barrel"/>
    <property type="match status" value="1"/>
</dbReference>
<organism evidence="3 4">
    <name type="scientific">Parachaetomium inaequale</name>
    <dbReference type="NCBI Taxonomy" id="2588326"/>
    <lineage>
        <taxon>Eukaryota</taxon>
        <taxon>Fungi</taxon>
        <taxon>Dikarya</taxon>
        <taxon>Ascomycota</taxon>
        <taxon>Pezizomycotina</taxon>
        <taxon>Sordariomycetes</taxon>
        <taxon>Sordariomycetidae</taxon>
        <taxon>Sordariales</taxon>
        <taxon>Chaetomiaceae</taxon>
        <taxon>Parachaetomium</taxon>
    </lineage>
</organism>
<name>A0AAN6PRE4_9PEZI</name>
<proteinExistence type="predicted"/>
<reference evidence="4" key="1">
    <citation type="journal article" date="2023" name="Mol. Phylogenet. Evol.">
        <title>Genome-scale phylogeny and comparative genomics of the fungal order Sordariales.</title>
        <authorList>
            <person name="Hensen N."/>
            <person name="Bonometti L."/>
            <person name="Westerberg I."/>
            <person name="Brannstrom I.O."/>
            <person name="Guillou S."/>
            <person name="Cros-Aarteil S."/>
            <person name="Calhoun S."/>
            <person name="Haridas S."/>
            <person name="Kuo A."/>
            <person name="Mondo S."/>
            <person name="Pangilinan J."/>
            <person name="Riley R."/>
            <person name="LaButti K."/>
            <person name="Andreopoulos B."/>
            <person name="Lipzen A."/>
            <person name="Chen C."/>
            <person name="Yan M."/>
            <person name="Daum C."/>
            <person name="Ng V."/>
            <person name="Clum A."/>
            <person name="Steindorff A."/>
            <person name="Ohm R.A."/>
            <person name="Martin F."/>
            <person name="Silar P."/>
            <person name="Natvig D.O."/>
            <person name="Lalanne C."/>
            <person name="Gautier V."/>
            <person name="Ament-Velasquez S.L."/>
            <person name="Kruys A."/>
            <person name="Hutchinson M.I."/>
            <person name="Powell A.J."/>
            <person name="Barry K."/>
            <person name="Miller A.N."/>
            <person name="Grigoriev I.V."/>
            <person name="Debuchy R."/>
            <person name="Gladieux P."/>
            <person name="Hiltunen Thoren M."/>
            <person name="Johannesson H."/>
        </authorList>
    </citation>
    <scope>NUCLEOTIDE SEQUENCE [LARGE SCALE GENOMIC DNA]</scope>
    <source>
        <strain evidence="4">CBS 284.82</strain>
    </source>
</reference>
<dbReference type="PANTHER" id="PTHR33178:SF10">
    <property type="entry name" value="STRESS-RESPONSE A_B BARREL DOMAIN-CONTAINING PROTEIN"/>
    <property type="match status" value="1"/>
</dbReference>
<dbReference type="SMART" id="SM00886">
    <property type="entry name" value="Dabb"/>
    <property type="match status" value="1"/>
</dbReference>
<dbReference type="InterPro" id="IPR013097">
    <property type="entry name" value="Dabb"/>
</dbReference>
<evidence type="ECO:0000256" key="1">
    <source>
        <dbReference type="ARBA" id="ARBA00011738"/>
    </source>
</evidence>
<evidence type="ECO:0000313" key="4">
    <source>
        <dbReference type="Proteomes" id="UP001303115"/>
    </source>
</evidence>
<sequence length="110" mass="12217">MSLIHVVLFQFKADAKPEAVKAVCEHFLSLRDKCIHPTTKTPYILSLKCGKNNSPEGLQNGMTHGFVLEFASAEDRDYYVATDPAHQEFVKSVGDVVEKPTVLDFSDGVF</sequence>
<dbReference type="Pfam" id="PF07876">
    <property type="entry name" value="Dabb"/>
    <property type="match status" value="1"/>
</dbReference>